<dbReference type="InterPro" id="IPR015878">
    <property type="entry name" value="Ado_hCys_hydrolase_NAD-bd"/>
</dbReference>
<dbReference type="PANTHER" id="PTHR23420">
    <property type="entry name" value="ADENOSYLHOMOCYSTEINASE"/>
    <property type="match status" value="1"/>
</dbReference>
<reference evidence="3 4" key="1">
    <citation type="submission" date="2023-07" db="EMBL/GenBank/DDBJ databases">
        <authorList>
            <person name="Girao M."/>
            <person name="Carvalho M.F."/>
        </authorList>
    </citation>
    <scope>NUCLEOTIDE SEQUENCE [LARGE SCALE GENOMIC DNA]</scope>
    <source>
        <strain evidence="3 4">66/93</strain>
    </source>
</reference>
<feature type="domain" description="S-adenosyl-L-homocysteine hydrolase NAD binding" evidence="2">
    <location>
        <begin position="185"/>
        <end position="343"/>
    </location>
</feature>
<dbReference type="SUPFAM" id="SSF51735">
    <property type="entry name" value="NAD(P)-binding Rossmann-fold domains"/>
    <property type="match status" value="1"/>
</dbReference>
<dbReference type="SUPFAM" id="SSF52283">
    <property type="entry name" value="Formate/glycerate dehydrogenase catalytic domain-like"/>
    <property type="match status" value="1"/>
</dbReference>
<dbReference type="InterPro" id="IPR036291">
    <property type="entry name" value="NAD(P)-bd_dom_sf"/>
</dbReference>
<dbReference type="SMART" id="SM00996">
    <property type="entry name" value="AdoHcyase"/>
    <property type="match status" value="1"/>
</dbReference>
<comment type="caution">
    <text evidence="3">The sequence shown here is derived from an EMBL/GenBank/DDBJ whole genome shotgun (WGS) entry which is preliminary data.</text>
</comment>
<evidence type="ECO:0000313" key="4">
    <source>
        <dbReference type="Proteomes" id="UP001348641"/>
    </source>
</evidence>
<proteinExistence type="inferred from homology"/>
<gene>
    <name evidence="3" type="ORF">Q8A49_09095</name>
</gene>
<evidence type="ECO:0000259" key="2">
    <source>
        <dbReference type="SMART" id="SM00997"/>
    </source>
</evidence>
<dbReference type="PANTHER" id="PTHR23420:SF0">
    <property type="entry name" value="ADENOSYLHOMOCYSTEINASE"/>
    <property type="match status" value="1"/>
</dbReference>
<protein>
    <submittedName>
        <fullName evidence="3">NAD(P)-dependent oxidoreductase</fullName>
    </submittedName>
</protein>
<dbReference type="Pfam" id="PF00670">
    <property type="entry name" value="AdoHcyase_NAD"/>
    <property type="match status" value="1"/>
</dbReference>
<dbReference type="InterPro" id="IPR000043">
    <property type="entry name" value="Adenosylhomocysteinase-like"/>
</dbReference>
<dbReference type="Proteomes" id="UP001348641">
    <property type="component" value="Unassembled WGS sequence"/>
</dbReference>
<dbReference type="SMART" id="SM00997">
    <property type="entry name" value="AdoHcyase_NAD"/>
    <property type="match status" value="1"/>
</dbReference>
<evidence type="ECO:0000256" key="1">
    <source>
        <dbReference type="ARBA" id="ARBA00007122"/>
    </source>
</evidence>
<dbReference type="RefSeq" id="WP_330157850.1">
    <property type="nucleotide sequence ID" value="NZ_BAAAJA010000005.1"/>
</dbReference>
<accession>A0ABU7KMY4</accession>
<sequence>MDSCAPPPPPAFDSPDLHSGVGTYPSAGHDFFEQLTALLPPTPDVATAVVGHLLPTQLVFIEALAQVLDVVSLLPKPRSVDEAVRSRASSIAPCDLLDRVLFRDPAFVVQYLEERAAGRPLVLLDVGGYFAPVLEQVTERFSGTLLGVVEDTENGHRRYLEYEKLPCPVFSAARSPLKDAEDALVGEAVVFSVEALVRARCDVLPGRCACVIGYGKIGSAAADALRARRVTVTVVETDPVRRARATTHGYRTFTTMHEALADSTVVVCATGRRALTTPDLVHLRNGAYVASVTSHDDEMDLSGAHALFHRTPEGPHTTRFSRGDKHFFLLSNGDAVNFVHGSAVGTSIHLVQAELLTAASLLATGTHGPGLHQVPADLQRRIADLWLSTFHDTRKDAQHAYP</sequence>
<dbReference type="EMBL" id="JAUUCC010000017">
    <property type="protein sequence ID" value="MEE2050653.1"/>
    <property type="molecule type" value="Genomic_DNA"/>
</dbReference>
<comment type="similarity">
    <text evidence="1">Belongs to the adenosylhomocysteinase family.</text>
</comment>
<name>A0ABU7KMY4_9ACTN</name>
<evidence type="ECO:0000313" key="3">
    <source>
        <dbReference type="EMBL" id="MEE2050653.1"/>
    </source>
</evidence>
<dbReference type="Gene3D" id="3.40.50.720">
    <property type="entry name" value="NAD(P)-binding Rossmann-like Domain"/>
    <property type="match status" value="1"/>
</dbReference>
<organism evidence="3 4">
    <name type="scientific">Nocardiopsis tropica</name>
    <dbReference type="NCBI Taxonomy" id="109330"/>
    <lineage>
        <taxon>Bacteria</taxon>
        <taxon>Bacillati</taxon>
        <taxon>Actinomycetota</taxon>
        <taxon>Actinomycetes</taxon>
        <taxon>Streptosporangiales</taxon>
        <taxon>Nocardiopsidaceae</taxon>
        <taxon>Nocardiopsis</taxon>
    </lineage>
</organism>